<feature type="non-terminal residue" evidence="1">
    <location>
        <position position="22"/>
    </location>
</feature>
<dbReference type="AlphaFoldDB" id="A0A1R3KYR8"/>
<name>A0A1R3KYR8_COCAP</name>
<proteinExistence type="predicted"/>
<dbReference type="Proteomes" id="UP000188268">
    <property type="component" value="Unassembled WGS sequence"/>
</dbReference>
<gene>
    <name evidence="1" type="ORF">CCACVL1_00091</name>
</gene>
<keyword evidence="2" id="KW-1185">Reference proteome</keyword>
<dbReference type="Gramene" id="OMP12168">
    <property type="protein sequence ID" value="OMP12168"/>
    <property type="gene ID" value="CCACVL1_00091"/>
</dbReference>
<evidence type="ECO:0000313" key="2">
    <source>
        <dbReference type="Proteomes" id="UP000188268"/>
    </source>
</evidence>
<evidence type="ECO:0000313" key="1">
    <source>
        <dbReference type="EMBL" id="OMP12168.1"/>
    </source>
</evidence>
<dbReference type="EMBL" id="AWWV01000331">
    <property type="protein sequence ID" value="OMP12168.1"/>
    <property type="molecule type" value="Genomic_DNA"/>
</dbReference>
<comment type="caution">
    <text evidence="1">The sequence shown here is derived from an EMBL/GenBank/DDBJ whole genome shotgun (WGS) entry which is preliminary data.</text>
</comment>
<sequence>MDWRIKAEVGEFLVDLAKINKE</sequence>
<organism evidence="1 2">
    <name type="scientific">Corchorus capsularis</name>
    <name type="common">Jute</name>
    <dbReference type="NCBI Taxonomy" id="210143"/>
    <lineage>
        <taxon>Eukaryota</taxon>
        <taxon>Viridiplantae</taxon>
        <taxon>Streptophyta</taxon>
        <taxon>Embryophyta</taxon>
        <taxon>Tracheophyta</taxon>
        <taxon>Spermatophyta</taxon>
        <taxon>Magnoliopsida</taxon>
        <taxon>eudicotyledons</taxon>
        <taxon>Gunneridae</taxon>
        <taxon>Pentapetalae</taxon>
        <taxon>rosids</taxon>
        <taxon>malvids</taxon>
        <taxon>Malvales</taxon>
        <taxon>Malvaceae</taxon>
        <taxon>Grewioideae</taxon>
        <taxon>Apeibeae</taxon>
        <taxon>Corchorus</taxon>
    </lineage>
</organism>
<accession>A0A1R3KYR8</accession>
<protein>
    <submittedName>
        <fullName evidence="1">Uncharacterized protein</fullName>
    </submittedName>
</protein>
<reference evidence="1 2" key="1">
    <citation type="submission" date="2013-09" db="EMBL/GenBank/DDBJ databases">
        <title>Corchorus capsularis genome sequencing.</title>
        <authorList>
            <person name="Alam M."/>
            <person name="Haque M.S."/>
            <person name="Islam M.S."/>
            <person name="Emdad E.M."/>
            <person name="Islam M.M."/>
            <person name="Ahmed B."/>
            <person name="Halim A."/>
            <person name="Hossen Q.M.M."/>
            <person name="Hossain M.Z."/>
            <person name="Ahmed R."/>
            <person name="Khan M.M."/>
            <person name="Islam R."/>
            <person name="Rashid M.M."/>
            <person name="Khan S.A."/>
            <person name="Rahman M.S."/>
            <person name="Alam M."/>
        </authorList>
    </citation>
    <scope>NUCLEOTIDE SEQUENCE [LARGE SCALE GENOMIC DNA]</scope>
    <source>
        <strain evidence="2">cv. CVL-1</strain>
        <tissue evidence="1">Whole seedling</tissue>
    </source>
</reference>